<keyword evidence="2" id="KW-1185">Reference proteome</keyword>
<proteinExistence type="predicted"/>
<sequence>MAEADWHKRYHKATLHSWRILTLEERGALVTIMDYMYHICSPIDNDPAFIGRLLGVSEQKAQNFMGTFARYGFMHVMSDDPNALSCIPVEQYADEFFRDILNEAEMSTDDSNETAASHGCVVPLRLISGGGEVE</sequence>
<dbReference type="AlphaFoldDB" id="A0A7W6EFC9"/>
<reference evidence="1 2" key="1">
    <citation type="submission" date="2020-08" db="EMBL/GenBank/DDBJ databases">
        <title>Genomic Encyclopedia of Type Strains, Phase IV (KMG-IV): sequencing the most valuable type-strain genomes for metagenomic binning, comparative biology and taxonomic classification.</title>
        <authorList>
            <person name="Goeker M."/>
        </authorList>
    </citation>
    <scope>NUCLEOTIDE SEQUENCE [LARGE SCALE GENOMIC DNA]</scope>
    <source>
        <strain evidence="1 2">DSM 28760</strain>
    </source>
</reference>
<name>A0A7W6EFC9_9HYPH</name>
<organism evidence="1 2">
    <name type="scientific">Pseudochelatococcus contaminans</name>
    <dbReference type="NCBI Taxonomy" id="1538103"/>
    <lineage>
        <taxon>Bacteria</taxon>
        <taxon>Pseudomonadati</taxon>
        <taxon>Pseudomonadota</taxon>
        <taxon>Alphaproteobacteria</taxon>
        <taxon>Hyphomicrobiales</taxon>
        <taxon>Chelatococcaceae</taxon>
        <taxon>Pseudochelatococcus</taxon>
    </lineage>
</organism>
<comment type="caution">
    <text evidence="1">The sequence shown here is derived from an EMBL/GenBank/DDBJ whole genome shotgun (WGS) entry which is preliminary data.</text>
</comment>
<gene>
    <name evidence="1" type="ORF">FHS81_000844</name>
</gene>
<accession>A0A7W6EFC9</accession>
<protein>
    <submittedName>
        <fullName evidence="1">Uncharacterized protein</fullName>
    </submittedName>
</protein>
<evidence type="ECO:0000313" key="1">
    <source>
        <dbReference type="EMBL" id="MBB3808774.1"/>
    </source>
</evidence>
<evidence type="ECO:0000313" key="2">
    <source>
        <dbReference type="Proteomes" id="UP000537592"/>
    </source>
</evidence>
<dbReference type="RefSeq" id="WP_183750816.1">
    <property type="nucleotide sequence ID" value="NZ_JACICC010000002.1"/>
</dbReference>
<dbReference type="EMBL" id="JACICC010000002">
    <property type="protein sequence ID" value="MBB3808774.1"/>
    <property type="molecule type" value="Genomic_DNA"/>
</dbReference>
<dbReference type="Proteomes" id="UP000537592">
    <property type="component" value="Unassembled WGS sequence"/>
</dbReference>